<evidence type="ECO:0000313" key="1">
    <source>
        <dbReference type="EMBL" id="KAK9418749.1"/>
    </source>
</evidence>
<accession>A0ABR2UW04</accession>
<dbReference type="Proteomes" id="UP001408356">
    <property type="component" value="Unassembled WGS sequence"/>
</dbReference>
<comment type="caution">
    <text evidence="1">The sequence shown here is derived from an EMBL/GenBank/DDBJ whole genome shotgun (WGS) entry which is preliminary data.</text>
</comment>
<protein>
    <submittedName>
        <fullName evidence="1">Uncharacterized protein</fullName>
    </submittedName>
</protein>
<keyword evidence="2" id="KW-1185">Reference proteome</keyword>
<sequence>MQTVDLPLHTTIPTTTASTVIPDKTTPISNLLPAEQVSPEPVPAVVVAAASPPAAVAPSSPLPPLPPLPPPLVTFLLHTTLPPDPPVDVVVAAVPVLLPLVEDVVVDVVFAPFPLILPSSNTVTAVMDLGVSEDAKLSTVLLATIPELVTVQTAGDNLQL</sequence>
<reference evidence="1 2" key="1">
    <citation type="journal article" date="2024" name="J. Plant Pathol.">
        <title>Sequence and assembly of the genome of Seiridium unicorne, isolate CBS 538.82, causal agent of cypress canker disease.</title>
        <authorList>
            <person name="Scali E."/>
            <person name="Rocca G.D."/>
            <person name="Danti R."/>
            <person name="Garbelotto M."/>
            <person name="Barberini S."/>
            <person name="Baroncelli R."/>
            <person name="Emiliani G."/>
        </authorList>
    </citation>
    <scope>NUCLEOTIDE SEQUENCE [LARGE SCALE GENOMIC DNA]</scope>
    <source>
        <strain evidence="1 2">BM-138-508</strain>
    </source>
</reference>
<proteinExistence type="predicted"/>
<name>A0ABR2UW04_9PEZI</name>
<gene>
    <name evidence="1" type="ORF">SUNI508_07769</name>
</gene>
<organism evidence="1 2">
    <name type="scientific">Seiridium unicorne</name>
    <dbReference type="NCBI Taxonomy" id="138068"/>
    <lineage>
        <taxon>Eukaryota</taxon>
        <taxon>Fungi</taxon>
        <taxon>Dikarya</taxon>
        <taxon>Ascomycota</taxon>
        <taxon>Pezizomycotina</taxon>
        <taxon>Sordariomycetes</taxon>
        <taxon>Xylariomycetidae</taxon>
        <taxon>Amphisphaeriales</taxon>
        <taxon>Sporocadaceae</taxon>
        <taxon>Seiridium</taxon>
    </lineage>
</organism>
<dbReference type="EMBL" id="JARVKF010000353">
    <property type="protein sequence ID" value="KAK9418749.1"/>
    <property type="molecule type" value="Genomic_DNA"/>
</dbReference>
<evidence type="ECO:0000313" key="2">
    <source>
        <dbReference type="Proteomes" id="UP001408356"/>
    </source>
</evidence>